<keyword evidence="9" id="KW-1185">Reference proteome</keyword>
<dbReference type="Gene3D" id="1.20.5.510">
    <property type="entry name" value="Single helix bin"/>
    <property type="match status" value="1"/>
</dbReference>
<dbReference type="CDD" id="cd12087">
    <property type="entry name" value="TM_EGFR-like"/>
    <property type="match status" value="1"/>
</dbReference>
<keyword evidence="3 6" id="KW-1133">Transmembrane helix</keyword>
<reference evidence="8 9" key="1">
    <citation type="journal article" date="2019" name="Fungal Biol. Biotechnol.">
        <title>Draft genome sequence of fastidious pathogen Ceratobasidium theobromae, which causes vascular-streak dieback in Theobroma cacao.</title>
        <authorList>
            <person name="Ali S.S."/>
            <person name="Asman A."/>
            <person name="Shao J."/>
            <person name="Firmansyah A.P."/>
            <person name="Susilo A.W."/>
            <person name="Rosmana A."/>
            <person name="McMahon P."/>
            <person name="Junaid M."/>
            <person name="Guest D."/>
            <person name="Kheng T.Y."/>
            <person name="Meinhardt L.W."/>
            <person name="Bailey B.A."/>
        </authorList>
    </citation>
    <scope>NUCLEOTIDE SEQUENCE [LARGE SCALE GENOMIC DNA]</scope>
    <source>
        <strain evidence="8 9">CT2</strain>
    </source>
</reference>
<evidence type="ECO:0000256" key="6">
    <source>
        <dbReference type="SAM" id="Phobius"/>
    </source>
</evidence>
<evidence type="ECO:0000256" key="7">
    <source>
        <dbReference type="SAM" id="SignalP"/>
    </source>
</evidence>
<feature type="region of interest" description="Disordered" evidence="5">
    <location>
        <begin position="298"/>
        <end position="355"/>
    </location>
</feature>
<protein>
    <recommendedName>
        <fullName evidence="10">Transmembrane protein</fullName>
    </recommendedName>
</protein>
<evidence type="ECO:0000256" key="5">
    <source>
        <dbReference type="SAM" id="MobiDB-lite"/>
    </source>
</evidence>
<evidence type="ECO:0000256" key="1">
    <source>
        <dbReference type="ARBA" id="ARBA00004167"/>
    </source>
</evidence>
<dbReference type="GO" id="GO:0016020">
    <property type="term" value="C:membrane"/>
    <property type="evidence" value="ECO:0007669"/>
    <property type="project" value="UniProtKB-SubCell"/>
</dbReference>
<evidence type="ECO:0000256" key="3">
    <source>
        <dbReference type="ARBA" id="ARBA00022989"/>
    </source>
</evidence>
<feature type="compositionally biased region" description="Basic and acidic residues" evidence="5">
    <location>
        <begin position="319"/>
        <end position="331"/>
    </location>
</feature>
<dbReference type="OrthoDB" id="2576311at2759"/>
<comment type="subcellular location">
    <subcellularLocation>
        <location evidence="1">Membrane</location>
        <topology evidence="1">Single-pass membrane protein</topology>
    </subcellularLocation>
</comment>
<dbReference type="Proteomes" id="UP000383932">
    <property type="component" value="Unassembled WGS sequence"/>
</dbReference>
<feature type="region of interest" description="Disordered" evidence="5">
    <location>
        <begin position="157"/>
        <end position="203"/>
    </location>
</feature>
<gene>
    <name evidence="8" type="ORF">CTheo_414</name>
</gene>
<accession>A0A5N5QWL5</accession>
<dbReference type="PANTHER" id="PTHR15549">
    <property type="entry name" value="PAIRED IMMUNOGLOBULIN-LIKE TYPE 2 RECEPTOR"/>
    <property type="match status" value="1"/>
</dbReference>
<sequence length="355" mass="38867">MALWRRASLYVVIATQGAMTQTTNAHCKDPADWSPLGTPNLDVCGITRELMRTCGIDSLQKLQGSQEWYHQPEFPPVAANCTCSTVMYNLLSACAGCQKWDMKTAELKSWPSLSEFQEGLCMENPPELNWTQPIPPWSSELDDFGFNLTRVLAEVRVQGSESSTTTTDKVLLPTNTPTDSPPSSPSPSATITSSNSSSSSHSGPNVGLIVGVVIGILALLGITGLGFWLHRRQRRARDVPPSAEFLKPEYYATPPLLSGGHDRRDPEYHDDIDEGAPEMTDTNRRSWIMPGLVTNRVREEDDGDMLPPFTRGTYIGPSPHEKGVPERRDTAESDATSAPLLPSTSRRPGPSGYLP</sequence>
<dbReference type="GO" id="GO:0071944">
    <property type="term" value="C:cell periphery"/>
    <property type="evidence" value="ECO:0007669"/>
    <property type="project" value="UniProtKB-ARBA"/>
</dbReference>
<evidence type="ECO:0000313" key="8">
    <source>
        <dbReference type="EMBL" id="KAB5596142.1"/>
    </source>
</evidence>
<feature type="chain" id="PRO_5024466741" description="Transmembrane protein" evidence="7">
    <location>
        <begin position="26"/>
        <end position="355"/>
    </location>
</feature>
<dbReference type="InterPro" id="IPR051694">
    <property type="entry name" value="Immunoregulatory_rcpt-like"/>
</dbReference>
<feature type="compositionally biased region" description="Polar residues" evidence="5">
    <location>
        <begin position="159"/>
        <end position="168"/>
    </location>
</feature>
<evidence type="ECO:0008006" key="10">
    <source>
        <dbReference type="Google" id="ProtNLM"/>
    </source>
</evidence>
<comment type="caution">
    <text evidence="8">The sequence shown here is derived from an EMBL/GenBank/DDBJ whole genome shotgun (WGS) entry which is preliminary data.</text>
</comment>
<keyword evidence="7" id="KW-0732">Signal</keyword>
<feature type="compositionally biased region" description="Low complexity" evidence="5">
    <location>
        <begin position="186"/>
        <end position="203"/>
    </location>
</feature>
<feature type="transmembrane region" description="Helical" evidence="6">
    <location>
        <begin position="206"/>
        <end position="229"/>
    </location>
</feature>
<keyword evidence="2 6" id="KW-0812">Transmembrane</keyword>
<dbReference type="EMBL" id="SSOP01000003">
    <property type="protein sequence ID" value="KAB5596142.1"/>
    <property type="molecule type" value="Genomic_DNA"/>
</dbReference>
<feature type="signal peptide" evidence="7">
    <location>
        <begin position="1"/>
        <end position="25"/>
    </location>
</feature>
<evidence type="ECO:0000256" key="2">
    <source>
        <dbReference type="ARBA" id="ARBA00022692"/>
    </source>
</evidence>
<name>A0A5N5QWL5_9AGAM</name>
<keyword evidence="4 6" id="KW-0472">Membrane</keyword>
<proteinExistence type="predicted"/>
<evidence type="ECO:0000313" key="9">
    <source>
        <dbReference type="Proteomes" id="UP000383932"/>
    </source>
</evidence>
<organism evidence="8 9">
    <name type="scientific">Ceratobasidium theobromae</name>
    <dbReference type="NCBI Taxonomy" id="1582974"/>
    <lineage>
        <taxon>Eukaryota</taxon>
        <taxon>Fungi</taxon>
        <taxon>Dikarya</taxon>
        <taxon>Basidiomycota</taxon>
        <taxon>Agaricomycotina</taxon>
        <taxon>Agaricomycetes</taxon>
        <taxon>Cantharellales</taxon>
        <taxon>Ceratobasidiaceae</taxon>
        <taxon>Ceratobasidium</taxon>
    </lineage>
</organism>
<dbReference type="AlphaFoldDB" id="A0A5N5QWL5"/>
<evidence type="ECO:0000256" key="4">
    <source>
        <dbReference type="ARBA" id="ARBA00023136"/>
    </source>
</evidence>